<accession>A0A1I6KK91</accession>
<dbReference type="GO" id="GO:0009228">
    <property type="term" value="P:thiamine biosynthetic process"/>
    <property type="evidence" value="ECO:0007669"/>
    <property type="project" value="UniProtKB-KW"/>
</dbReference>
<evidence type="ECO:0000259" key="3">
    <source>
        <dbReference type="Pfam" id="PF02581"/>
    </source>
</evidence>
<dbReference type="STRING" id="37658.SAMN05661086_02481"/>
<gene>
    <name evidence="4" type="ORF">SAMN05661086_02481</name>
</gene>
<evidence type="ECO:0000256" key="2">
    <source>
        <dbReference type="ARBA" id="ARBA00022977"/>
    </source>
</evidence>
<evidence type="ECO:0000313" key="5">
    <source>
        <dbReference type="Proteomes" id="UP000199659"/>
    </source>
</evidence>
<dbReference type="CDD" id="cd00564">
    <property type="entry name" value="TMP_TenI"/>
    <property type="match status" value="1"/>
</dbReference>
<dbReference type="Gene3D" id="3.20.20.70">
    <property type="entry name" value="Aldolase class I"/>
    <property type="match status" value="1"/>
</dbReference>
<name>A0A1I6KK91_9FIRM</name>
<dbReference type="InterPro" id="IPR036206">
    <property type="entry name" value="ThiamineP_synth_sf"/>
</dbReference>
<dbReference type="EMBL" id="FOYZ01000009">
    <property type="protein sequence ID" value="SFR91574.1"/>
    <property type="molecule type" value="Genomic_DNA"/>
</dbReference>
<dbReference type="GO" id="GO:0004789">
    <property type="term" value="F:thiamine-phosphate diphosphorylase activity"/>
    <property type="evidence" value="ECO:0007669"/>
    <property type="project" value="TreeGrafter"/>
</dbReference>
<dbReference type="Proteomes" id="UP000199659">
    <property type="component" value="Unassembled WGS sequence"/>
</dbReference>
<evidence type="ECO:0000256" key="1">
    <source>
        <dbReference type="ARBA" id="ARBA00004948"/>
    </source>
</evidence>
<organism evidence="4 5">
    <name type="scientific">Anaeromicropila populeti</name>
    <dbReference type="NCBI Taxonomy" id="37658"/>
    <lineage>
        <taxon>Bacteria</taxon>
        <taxon>Bacillati</taxon>
        <taxon>Bacillota</taxon>
        <taxon>Clostridia</taxon>
        <taxon>Lachnospirales</taxon>
        <taxon>Lachnospiraceae</taxon>
        <taxon>Anaeromicropila</taxon>
    </lineage>
</organism>
<dbReference type="SUPFAM" id="SSF51391">
    <property type="entry name" value="Thiamin phosphate synthase"/>
    <property type="match status" value="1"/>
</dbReference>
<dbReference type="RefSeq" id="WP_092561238.1">
    <property type="nucleotide sequence ID" value="NZ_FOYZ01000009.1"/>
</dbReference>
<keyword evidence="5" id="KW-1185">Reference proteome</keyword>
<dbReference type="GO" id="GO:0005737">
    <property type="term" value="C:cytoplasm"/>
    <property type="evidence" value="ECO:0007669"/>
    <property type="project" value="TreeGrafter"/>
</dbReference>
<dbReference type="PANTHER" id="PTHR20857:SF15">
    <property type="entry name" value="THIAMINE-PHOSPHATE SYNTHASE"/>
    <property type="match status" value="1"/>
</dbReference>
<dbReference type="AlphaFoldDB" id="A0A1I6KK91"/>
<evidence type="ECO:0000313" key="4">
    <source>
        <dbReference type="EMBL" id="SFR91574.1"/>
    </source>
</evidence>
<sequence>MDKKIICVTNRKLCKKDFLFQMKKIIDGNPDRIIVREKDLSGEKLEELVLQIYRLCQGKRTSLYLHSDFETARRLEIMKIQLSFQLFKEKRDLIYPDFQVGVSVHSLEEAKEAESLGAEYVIAGHIFETSCKQNLPPRGLGFLNEICQNVSLPVFAIGGISKDNFTKVIEAGAAGACLMSSLMEADNPKELLNQI</sequence>
<dbReference type="OrthoDB" id="9815348at2"/>
<feature type="domain" description="Thiamine phosphate synthase/TenI" evidence="3">
    <location>
        <begin position="6"/>
        <end position="181"/>
    </location>
</feature>
<dbReference type="Pfam" id="PF02581">
    <property type="entry name" value="TMP-TENI"/>
    <property type="match status" value="1"/>
</dbReference>
<dbReference type="InterPro" id="IPR013785">
    <property type="entry name" value="Aldolase_TIM"/>
</dbReference>
<reference evidence="4 5" key="1">
    <citation type="submission" date="2016-10" db="EMBL/GenBank/DDBJ databases">
        <authorList>
            <person name="de Groot N.N."/>
        </authorList>
    </citation>
    <scope>NUCLEOTIDE SEQUENCE [LARGE SCALE GENOMIC DNA]</scope>
    <source>
        <strain evidence="4 5">743A</strain>
    </source>
</reference>
<proteinExistence type="predicted"/>
<dbReference type="InterPro" id="IPR022998">
    <property type="entry name" value="ThiamineP_synth_TenI"/>
</dbReference>
<dbReference type="PANTHER" id="PTHR20857">
    <property type="entry name" value="THIAMINE-PHOSPHATE PYROPHOSPHORYLASE"/>
    <property type="match status" value="1"/>
</dbReference>
<keyword evidence="2" id="KW-0784">Thiamine biosynthesis</keyword>
<protein>
    <submittedName>
        <fullName evidence="4">Thiamine-phosphate pyrophosphorylase</fullName>
    </submittedName>
</protein>
<comment type="pathway">
    <text evidence="1">Cofactor biosynthesis; thiamine diphosphate biosynthesis.</text>
</comment>